<dbReference type="AlphaFoldDB" id="A0A1C6WEM8"/>
<proteinExistence type="predicted"/>
<sequence>MEESSDNLKDPYYEIYTINNYFWEDNGKLKVDPKYTSIHNYCYYSNNTGKDKCNDYLEMTNCSVIYLLKTLKETYKLKDDKIAEYATLCNNTGKDKCNDYLEMTNCSVIYLLKTLKETYKLKDDKIAEYATL</sequence>
<accession>A0A1C6WEM8</accession>
<reference evidence="1" key="1">
    <citation type="submission" date="2016-08" db="EMBL/GenBank/DDBJ databases">
        <authorList>
            <consortium name="Pathogen Informatics"/>
        </authorList>
    </citation>
    <scope>NUCLEOTIDE SEQUENCE</scope>
    <source>
        <strain evidence="1">AJ</strain>
    </source>
</reference>
<dbReference type="EMBL" id="FMIL01000156">
    <property type="protein sequence ID" value="SCL85863.1"/>
    <property type="molecule type" value="Genomic_DNA"/>
</dbReference>
<organism evidence="1">
    <name type="scientific">Plasmodium chabaudi chabaudi</name>
    <dbReference type="NCBI Taxonomy" id="31271"/>
    <lineage>
        <taxon>Eukaryota</taxon>
        <taxon>Sar</taxon>
        <taxon>Alveolata</taxon>
        <taxon>Apicomplexa</taxon>
        <taxon>Aconoidasida</taxon>
        <taxon>Haemosporida</taxon>
        <taxon>Plasmodiidae</taxon>
        <taxon>Plasmodium</taxon>
        <taxon>Plasmodium (Vinckeia)</taxon>
    </lineage>
</organism>
<name>A0A1C6WEM8_PLACU</name>
<protein>
    <submittedName>
        <fullName evidence="1">Uncharacterized protein</fullName>
    </submittedName>
</protein>
<feature type="non-terminal residue" evidence="1">
    <location>
        <position position="132"/>
    </location>
</feature>
<gene>
    <name evidence="1" type="ORF">PCHAJ_000503000</name>
</gene>
<dbReference type="Proteomes" id="UP000507163">
    <property type="component" value="Unassembled WGS sequence"/>
</dbReference>
<evidence type="ECO:0000313" key="1">
    <source>
        <dbReference type="EMBL" id="SCL85863.1"/>
    </source>
</evidence>